<evidence type="ECO:0000313" key="9">
    <source>
        <dbReference type="Proteomes" id="UP001220209"/>
    </source>
</evidence>
<dbReference type="Pfam" id="PF06666">
    <property type="entry name" value="DUF1173"/>
    <property type="match status" value="1"/>
</dbReference>
<protein>
    <submittedName>
        <fullName evidence="5">DUF1173 domain-containing protein</fullName>
    </submittedName>
</protein>
<dbReference type="Proteomes" id="UP001220209">
    <property type="component" value="Plasmid unnamed2"/>
</dbReference>
<evidence type="ECO:0000256" key="1">
    <source>
        <dbReference type="SAM" id="MobiDB-lite"/>
    </source>
</evidence>
<dbReference type="Proteomes" id="UP000664048">
    <property type="component" value="Unassembled WGS sequence"/>
</dbReference>
<dbReference type="EMBL" id="JAGEMX010000032">
    <property type="protein sequence ID" value="MBO1835498.1"/>
    <property type="molecule type" value="Genomic_DNA"/>
</dbReference>
<dbReference type="EMBL" id="JAENIB010000038">
    <property type="protein sequence ID" value="MBK1935816.1"/>
    <property type="molecule type" value="Genomic_DNA"/>
</dbReference>
<dbReference type="EMBL" id="CP090644">
    <property type="protein sequence ID" value="WFN23739.1"/>
    <property type="molecule type" value="Genomic_DNA"/>
</dbReference>
<name>A0A2S5DN01_9BURK</name>
<evidence type="ECO:0000313" key="8">
    <source>
        <dbReference type="Proteomes" id="UP000664048"/>
    </source>
</evidence>
<dbReference type="Proteomes" id="UP001172109">
    <property type="component" value="Unassembled WGS sequence"/>
</dbReference>
<dbReference type="InterPro" id="IPR009553">
    <property type="entry name" value="DUF1173"/>
</dbReference>
<proteinExistence type="predicted"/>
<feature type="region of interest" description="Disordered" evidence="1">
    <location>
        <begin position="433"/>
        <end position="480"/>
    </location>
</feature>
<organism evidence="5 7">
    <name type="scientific">Burkholderia contaminans</name>
    <dbReference type="NCBI Taxonomy" id="488447"/>
    <lineage>
        <taxon>Bacteria</taxon>
        <taxon>Pseudomonadati</taxon>
        <taxon>Pseudomonadota</taxon>
        <taxon>Betaproteobacteria</taxon>
        <taxon>Burkholderiales</taxon>
        <taxon>Burkholderiaceae</taxon>
        <taxon>Burkholderia</taxon>
        <taxon>Burkholderia cepacia complex</taxon>
    </lineage>
</organism>
<feature type="compositionally biased region" description="Basic and acidic residues" evidence="1">
    <location>
        <begin position="460"/>
        <end position="480"/>
    </location>
</feature>
<evidence type="ECO:0000313" key="4">
    <source>
        <dbReference type="EMBL" id="MDN7569291.1"/>
    </source>
</evidence>
<evidence type="ECO:0000313" key="5">
    <source>
        <dbReference type="EMBL" id="POZ80480.1"/>
    </source>
</evidence>
<sequence length="480" mass="52874">MQNFELDGLEYEAGSNSFLAKLPAAHEAKTRPLCLCSTPPIPMYIARFEGRYQVKRMPGTGAKHKLGCDSYETPPGLSGYGDVEGSAIVEDPESGEVTLKFGFALAKGASREMPEPSGDEPDSIKTDGKKLTLRGLLHYLWEQAGLNRWSPAMAGKRNWSVVRKYLLLAVAGKNAKKMSLEDMLYVPEMFVGDQKDRIAQRRTEHLARISVSESGKPHFVLVIGELKEIATARFGFKLVIKHLPDYGLMVDEKTKKRIEKVFASELEIWAATEGTHLMVIATASLSAAGIATVQEVSMMLANESWIPFESLADNALLKALATRRYQKCLRYNQTAKHPIATALLTDAERGTALYVVPADVSSGYQSELDTLIAESELDSWIWRPGTEVMPPLPLTAFDAARKAQRQPRPLASAAATNALAVPGSAIARELENRTRTVVKAPETEPDPTPLFAEPPVVDEPPPRFDDQPPYTDEDRPANWL</sequence>
<dbReference type="Proteomes" id="UP000611459">
    <property type="component" value="Unassembled WGS sequence"/>
</dbReference>
<reference evidence="3 8" key="3">
    <citation type="submission" date="2021-03" db="EMBL/GenBank/DDBJ databases">
        <title>Clinical course, treatment and visual outcome of an outbreak of Burkholderia contaminans endophthalmitis following cataract surgery.</title>
        <authorList>
            <person name="Lind C."/>
            <person name="Olsen K."/>
            <person name="Angelsen N.K."/>
            <person name="Krefting E.A."/>
            <person name="Fossen K."/>
            <person name="Gravningen K."/>
            <person name="Depoorter E."/>
            <person name="Vandamme P."/>
            <person name="Bertelsen G."/>
        </authorList>
    </citation>
    <scope>NUCLEOTIDE SEQUENCE [LARGE SCALE GENOMIC DNA]</scope>
    <source>
        <strain evidence="3 8">51242556</strain>
    </source>
</reference>
<dbReference type="AlphaFoldDB" id="A0A2S5DN01"/>
<evidence type="ECO:0000313" key="6">
    <source>
        <dbReference type="EMBL" id="WFN23739.1"/>
    </source>
</evidence>
<dbReference type="EMBL" id="PQVP01000004">
    <property type="protein sequence ID" value="POZ80480.1"/>
    <property type="molecule type" value="Genomic_DNA"/>
</dbReference>
<reference evidence="6 9" key="4">
    <citation type="submission" date="2021-12" db="EMBL/GenBank/DDBJ databases">
        <title>Genomic and phenotypic characterization of three Burkholderia contaminans isolates recovered from different sources.</title>
        <authorList>
            <person name="Lopez De Volder A."/>
            <person name="Fan Y."/>
            <person name="Nunvar J."/>
            <person name="Herrera T."/>
            <person name="Timp W."/>
            <person name="Degrossi J."/>
        </authorList>
    </citation>
    <scope>NUCLEOTIDE SEQUENCE [LARGE SCALE GENOMIC DNA]</scope>
    <source>
        <strain evidence="6 9">LMG 23361</strain>
        <plasmid evidence="6 9">unnamed2</plasmid>
    </source>
</reference>
<gene>
    <name evidence="5" type="ORF">C3743_39340</name>
    <name evidence="3" type="ORF">J4M89_39570</name>
    <name evidence="2" type="ORF">JIN94_38655</name>
    <name evidence="6" type="ORF">LXE91_41655</name>
    <name evidence="4" type="ORF">QZM56_32800</name>
</gene>
<keyword evidence="8" id="KW-1185">Reference proteome</keyword>
<evidence type="ECO:0000313" key="3">
    <source>
        <dbReference type="EMBL" id="MBO1835498.1"/>
    </source>
</evidence>
<geneLocation type="plasmid" evidence="6 9">
    <name>unnamed2</name>
</geneLocation>
<reference evidence="4" key="5">
    <citation type="submission" date="2023-07" db="EMBL/GenBank/DDBJ databases">
        <title>A collection of bacterial strains from the Burkholderia cepacia Research Laboratory and Repository.</title>
        <authorList>
            <person name="Lipuma J."/>
            <person name="Spilker T."/>
            <person name="Caverly L."/>
        </authorList>
    </citation>
    <scope>NUCLEOTIDE SEQUENCE</scope>
    <source>
        <strain evidence="4">AU44979</strain>
    </source>
</reference>
<evidence type="ECO:0000313" key="7">
    <source>
        <dbReference type="Proteomes" id="UP000238655"/>
    </source>
</evidence>
<reference evidence="2" key="2">
    <citation type="submission" date="2021-01" db="EMBL/GenBank/DDBJ databases">
        <title>Outbreak of Burkholderia contaminns endophthalmitis traced to a clinical ventilation system.</title>
        <authorList>
            <person name="Lipuma J."/>
            <person name="Spilker T."/>
            <person name="Kratholm J."/>
        </authorList>
    </citation>
    <scope>NUCLEOTIDE SEQUENCE</scope>
    <source>
        <strain evidence="2">HI4954</strain>
    </source>
</reference>
<dbReference type="EMBL" id="JAUJQS010000034">
    <property type="protein sequence ID" value="MDN7569291.1"/>
    <property type="molecule type" value="Genomic_DNA"/>
</dbReference>
<dbReference type="RefSeq" id="WP_027811103.1">
    <property type="nucleotide sequence ID" value="NZ_BSTW01000022.1"/>
</dbReference>
<keyword evidence="6" id="KW-0614">Plasmid</keyword>
<dbReference type="Proteomes" id="UP000238655">
    <property type="component" value="Unassembled WGS sequence"/>
</dbReference>
<evidence type="ECO:0000313" key="2">
    <source>
        <dbReference type="EMBL" id="MBK1935816.1"/>
    </source>
</evidence>
<accession>A0A2S5DN01</accession>
<reference evidence="5 7" key="1">
    <citation type="submission" date="2018-01" db="EMBL/GenBank/DDBJ databases">
        <title>Successful Treatment of Persistent Burkholderia cepacia Bacteremia with Ceftazidime-Avibactam.</title>
        <authorList>
            <person name="Tamma P."/>
            <person name="Fan Y."/>
            <person name="Bergman Y."/>
            <person name="Sick-Samuels A."/>
            <person name="Hsu A."/>
            <person name="Timp W."/>
            <person name="Simner P."/>
        </authorList>
    </citation>
    <scope>NUCLEOTIDE SEQUENCE [LARGE SCALE GENOMIC DNA]</scope>
    <source>
        <strain evidence="5 7">170816</strain>
    </source>
</reference>